<dbReference type="RefSeq" id="WP_255929340.1">
    <property type="nucleotide sequence ID" value="NZ_JANFNH010000020.1"/>
</dbReference>
<proteinExistence type="predicted"/>
<keyword evidence="1" id="KW-0812">Transmembrane</keyword>
<evidence type="ECO:0000313" key="3">
    <source>
        <dbReference type="Proteomes" id="UP001206206"/>
    </source>
</evidence>
<organism evidence="2 3">
    <name type="scientific">Streptantibioticus rubrisoli</name>
    <dbReference type="NCBI Taxonomy" id="1387313"/>
    <lineage>
        <taxon>Bacteria</taxon>
        <taxon>Bacillati</taxon>
        <taxon>Actinomycetota</taxon>
        <taxon>Actinomycetes</taxon>
        <taxon>Kitasatosporales</taxon>
        <taxon>Streptomycetaceae</taxon>
        <taxon>Streptantibioticus</taxon>
    </lineage>
</organism>
<keyword evidence="3" id="KW-1185">Reference proteome</keyword>
<comment type="caution">
    <text evidence="2">The sequence shown here is derived from an EMBL/GenBank/DDBJ whole genome shotgun (WGS) entry which is preliminary data.</text>
</comment>
<reference evidence="2 3" key="1">
    <citation type="submission" date="2022-06" db="EMBL/GenBank/DDBJ databases">
        <title>Draft genome sequence of type strain Streptomyces rubrisoli DSM 42083.</title>
        <authorList>
            <person name="Duangmal K."/>
            <person name="Klaysubun C."/>
        </authorList>
    </citation>
    <scope>NUCLEOTIDE SEQUENCE [LARGE SCALE GENOMIC DNA]</scope>
    <source>
        <strain evidence="2 3">DSM 42083</strain>
    </source>
</reference>
<evidence type="ECO:0000256" key="1">
    <source>
        <dbReference type="SAM" id="Phobius"/>
    </source>
</evidence>
<name>A0ABT1PI08_9ACTN</name>
<keyword evidence="1" id="KW-0472">Membrane</keyword>
<keyword evidence="1" id="KW-1133">Transmembrane helix</keyword>
<sequence>MNDNHLPDQVRHANVIPGTVPGAPLQPVQLPSGQWVYAPQPQPQVVTVQLPAAQPSMPQWLRDMIVVTILVLAVVAVCTAGVCAVVVVAGGTLIGIIGTLGANLPFIGVTLVGLVLAAGWAANKFKAIKGSEK</sequence>
<dbReference type="Proteomes" id="UP001206206">
    <property type="component" value="Unassembled WGS sequence"/>
</dbReference>
<feature type="transmembrane region" description="Helical" evidence="1">
    <location>
        <begin position="65"/>
        <end position="98"/>
    </location>
</feature>
<evidence type="ECO:0000313" key="2">
    <source>
        <dbReference type="EMBL" id="MCQ4043873.1"/>
    </source>
</evidence>
<gene>
    <name evidence="2" type="ORF">NON19_18055</name>
</gene>
<accession>A0ABT1PI08</accession>
<protein>
    <submittedName>
        <fullName evidence="2">Uncharacterized protein</fullName>
    </submittedName>
</protein>
<dbReference type="EMBL" id="JANFNH010000020">
    <property type="protein sequence ID" value="MCQ4043873.1"/>
    <property type="molecule type" value="Genomic_DNA"/>
</dbReference>
<feature type="transmembrane region" description="Helical" evidence="1">
    <location>
        <begin position="104"/>
        <end position="123"/>
    </location>
</feature>